<dbReference type="SUPFAM" id="SSF55874">
    <property type="entry name" value="ATPase domain of HSP90 chaperone/DNA topoisomerase II/histidine kinase"/>
    <property type="match status" value="1"/>
</dbReference>
<feature type="domain" description="Histidine kinase" evidence="12">
    <location>
        <begin position="208"/>
        <end position="416"/>
    </location>
</feature>
<dbReference type="GO" id="GO:0016301">
    <property type="term" value="F:kinase activity"/>
    <property type="evidence" value="ECO:0007669"/>
    <property type="project" value="UniProtKB-KW"/>
</dbReference>
<dbReference type="InterPro" id="IPR036097">
    <property type="entry name" value="HisK_dim/P_sf"/>
</dbReference>
<feature type="transmembrane region" description="Helical" evidence="11">
    <location>
        <begin position="39"/>
        <end position="60"/>
    </location>
</feature>
<dbReference type="InterPro" id="IPR003660">
    <property type="entry name" value="HAMP_dom"/>
</dbReference>
<dbReference type="PROSITE" id="PS50885">
    <property type="entry name" value="HAMP"/>
    <property type="match status" value="1"/>
</dbReference>
<dbReference type="PANTHER" id="PTHR45436:SF5">
    <property type="entry name" value="SENSOR HISTIDINE KINASE TRCS"/>
    <property type="match status" value="1"/>
</dbReference>
<dbReference type="PRINTS" id="PR00344">
    <property type="entry name" value="BCTRLSENSOR"/>
</dbReference>
<sequence length="416" mass="44012">MPGSDRLVGSDDLGGSLAEKNADARRGPLRLSVRTRLTALYGGFFLLAGIVLVVVTYVVVSNELPVPAQYLGDGVSLRLGQAMSADALPADATFSAIPADTASAERVATAVLTDYRSSTMSTLVLASAIALVVTAALALLFGWFMAGRALRPLHTITSTARRLEAGKLDQRIKLDGPRDELKELADTFDSMLDRLAGSFDSQKRFVANASHELRTPLAVQRTLIEVALENPDAGPVLTKLGAHLLRTNERSERLIEGLLVLARSDRGLSARAPVRLDKVVRSVVKLTAAQAKEAGVTVETRLRARTVIGDAVLLERLVLNLVSNAISYNVPDGWVAVTIGATPALSVRNSGSNVDETAVSGLFEPFRRGKPDRTGAADHSGLGLSIVRSVARAHDGDVSARANPNGGLTVDVHLPA</sequence>
<dbReference type="Gene3D" id="3.30.565.10">
    <property type="entry name" value="Histidine kinase-like ATPase, C-terminal domain"/>
    <property type="match status" value="1"/>
</dbReference>
<dbReference type="Proteomes" id="UP001595764">
    <property type="component" value="Unassembled WGS sequence"/>
</dbReference>
<keyword evidence="5" id="KW-0808">Transferase</keyword>
<dbReference type="InterPro" id="IPR003594">
    <property type="entry name" value="HATPase_dom"/>
</dbReference>
<dbReference type="InterPro" id="IPR005467">
    <property type="entry name" value="His_kinase_dom"/>
</dbReference>
<keyword evidence="9" id="KW-0902">Two-component regulatory system</keyword>
<evidence type="ECO:0000259" key="12">
    <source>
        <dbReference type="PROSITE" id="PS50109"/>
    </source>
</evidence>
<feature type="transmembrane region" description="Helical" evidence="11">
    <location>
        <begin position="123"/>
        <end position="146"/>
    </location>
</feature>
<dbReference type="Gene3D" id="1.10.287.130">
    <property type="match status" value="1"/>
</dbReference>
<evidence type="ECO:0000256" key="4">
    <source>
        <dbReference type="ARBA" id="ARBA00022553"/>
    </source>
</evidence>
<dbReference type="RefSeq" id="WP_377872082.1">
    <property type="nucleotide sequence ID" value="NZ_JBHMAY010000035.1"/>
</dbReference>
<dbReference type="SMART" id="SM00387">
    <property type="entry name" value="HATPase_c"/>
    <property type="match status" value="1"/>
</dbReference>
<evidence type="ECO:0000313" key="15">
    <source>
        <dbReference type="Proteomes" id="UP001595764"/>
    </source>
</evidence>
<accession>A0ABV7QEX8</accession>
<evidence type="ECO:0000256" key="11">
    <source>
        <dbReference type="SAM" id="Phobius"/>
    </source>
</evidence>
<organism evidence="14 15">
    <name type="scientific">Amycolatopsis halotolerans</name>
    <dbReference type="NCBI Taxonomy" id="330083"/>
    <lineage>
        <taxon>Bacteria</taxon>
        <taxon>Bacillati</taxon>
        <taxon>Actinomycetota</taxon>
        <taxon>Actinomycetes</taxon>
        <taxon>Pseudonocardiales</taxon>
        <taxon>Pseudonocardiaceae</taxon>
        <taxon>Amycolatopsis</taxon>
    </lineage>
</organism>
<dbReference type="SUPFAM" id="SSF47384">
    <property type="entry name" value="Homodimeric domain of signal transducing histidine kinase"/>
    <property type="match status" value="1"/>
</dbReference>
<comment type="caution">
    <text evidence="14">The sequence shown here is derived from an EMBL/GenBank/DDBJ whole genome shotgun (WGS) entry which is preliminary data.</text>
</comment>
<keyword evidence="8 11" id="KW-1133">Transmembrane helix</keyword>
<dbReference type="Gene3D" id="6.10.340.10">
    <property type="match status" value="1"/>
</dbReference>
<comment type="subcellular location">
    <subcellularLocation>
        <location evidence="2">Cell membrane</location>
    </subcellularLocation>
</comment>
<keyword evidence="7 14" id="KW-0418">Kinase</keyword>
<feature type="domain" description="HAMP" evidence="13">
    <location>
        <begin position="147"/>
        <end position="200"/>
    </location>
</feature>
<dbReference type="Pfam" id="PF02518">
    <property type="entry name" value="HATPase_c"/>
    <property type="match status" value="1"/>
</dbReference>
<dbReference type="InterPro" id="IPR004358">
    <property type="entry name" value="Sig_transdc_His_kin-like_C"/>
</dbReference>
<protein>
    <recommendedName>
        <fullName evidence="3">histidine kinase</fullName>
        <ecNumber evidence="3">2.7.13.3</ecNumber>
    </recommendedName>
</protein>
<dbReference type="SMART" id="SM00304">
    <property type="entry name" value="HAMP"/>
    <property type="match status" value="1"/>
</dbReference>
<evidence type="ECO:0000256" key="2">
    <source>
        <dbReference type="ARBA" id="ARBA00004236"/>
    </source>
</evidence>
<keyword evidence="10 11" id="KW-0472">Membrane</keyword>
<gene>
    <name evidence="14" type="ORF">ACFORO_09555</name>
</gene>
<name>A0ABV7QEX8_9PSEU</name>
<evidence type="ECO:0000256" key="8">
    <source>
        <dbReference type="ARBA" id="ARBA00022989"/>
    </source>
</evidence>
<evidence type="ECO:0000256" key="6">
    <source>
        <dbReference type="ARBA" id="ARBA00022692"/>
    </source>
</evidence>
<dbReference type="Pfam" id="PF00672">
    <property type="entry name" value="HAMP"/>
    <property type="match status" value="1"/>
</dbReference>
<dbReference type="SMART" id="SM00388">
    <property type="entry name" value="HisKA"/>
    <property type="match status" value="1"/>
</dbReference>
<dbReference type="InterPro" id="IPR050428">
    <property type="entry name" value="TCS_sensor_his_kinase"/>
</dbReference>
<keyword evidence="15" id="KW-1185">Reference proteome</keyword>
<keyword evidence="4" id="KW-0597">Phosphoprotein</keyword>
<dbReference type="PANTHER" id="PTHR45436">
    <property type="entry name" value="SENSOR HISTIDINE KINASE YKOH"/>
    <property type="match status" value="1"/>
</dbReference>
<dbReference type="SUPFAM" id="SSF158472">
    <property type="entry name" value="HAMP domain-like"/>
    <property type="match status" value="1"/>
</dbReference>
<evidence type="ECO:0000256" key="5">
    <source>
        <dbReference type="ARBA" id="ARBA00022679"/>
    </source>
</evidence>
<dbReference type="InterPro" id="IPR036890">
    <property type="entry name" value="HATPase_C_sf"/>
</dbReference>
<evidence type="ECO:0000256" key="10">
    <source>
        <dbReference type="ARBA" id="ARBA00023136"/>
    </source>
</evidence>
<evidence type="ECO:0000256" key="7">
    <source>
        <dbReference type="ARBA" id="ARBA00022777"/>
    </source>
</evidence>
<comment type="catalytic activity">
    <reaction evidence="1">
        <text>ATP + protein L-histidine = ADP + protein N-phospho-L-histidine.</text>
        <dbReference type="EC" id="2.7.13.3"/>
    </reaction>
</comment>
<evidence type="ECO:0000256" key="3">
    <source>
        <dbReference type="ARBA" id="ARBA00012438"/>
    </source>
</evidence>
<evidence type="ECO:0000256" key="9">
    <source>
        <dbReference type="ARBA" id="ARBA00023012"/>
    </source>
</evidence>
<dbReference type="EMBL" id="JBHRWI010000013">
    <property type="protein sequence ID" value="MFC3510407.1"/>
    <property type="molecule type" value="Genomic_DNA"/>
</dbReference>
<dbReference type="CDD" id="cd00082">
    <property type="entry name" value="HisKA"/>
    <property type="match status" value="1"/>
</dbReference>
<dbReference type="InterPro" id="IPR003661">
    <property type="entry name" value="HisK_dim/P_dom"/>
</dbReference>
<dbReference type="PROSITE" id="PS50109">
    <property type="entry name" value="HIS_KIN"/>
    <property type="match status" value="1"/>
</dbReference>
<reference evidence="15" key="1">
    <citation type="journal article" date="2019" name="Int. J. Syst. Evol. Microbiol.">
        <title>The Global Catalogue of Microorganisms (GCM) 10K type strain sequencing project: providing services to taxonomists for standard genome sequencing and annotation.</title>
        <authorList>
            <consortium name="The Broad Institute Genomics Platform"/>
            <consortium name="The Broad Institute Genome Sequencing Center for Infectious Disease"/>
            <person name="Wu L."/>
            <person name="Ma J."/>
        </authorList>
    </citation>
    <scope>NUCLEOTIDE SEQUENCE [LARGE SCALE GENOMIC DNA]</scope>
    <source>
        <strain evidence="15">CGMCC 4.7682</strain>
    </source>
</reference>
<proteinExistence type="predicted"/>
<evidence type="ECO:0000256" key="1">
    <source>
        <dbReference type="ARBA" id="ARBA00000085"/>
    </source>
</evidence>
<evidence type="ECO:0000313" key="14">
    <source>
        <dbReference type="EMBL" id="MFC3510407.1"/>
    </source>
</evidence>
<evidence type="ECO:0000259" key="13">
    <source>
        <dbReference type="PROSITE" id="PS50885"/>
    </source>
</evidence>
<keyword evidence="6 11" id="KW-0812">Transmembrane</keyword>
<dbReference type="Pfam" id="PF00512">
    <property type="entry name" value="HisKA"/>
    <property type="match status" value="1"/>
</dbReference>
<dbReference type="EC" id="2.7.13.3" evidence="3"/>
<dbReference type="CDD" id="cd06225">
    <property type="entry name" value="HAMP"/>
    <property type="match status" value="1"/>
</dbReference>